<dbReference type="SMART" id="SM00327">
    <property type="entry name" value="VWA"/>
    <property type="match status" value="1"/>
</dbReference>
<organism evidence="2 3">
    <name type="scientific">Lentzea waywayandensis</name>
    <dbReference type="NCBI Taxonomy" id="84724"/>
    <lineage>
        <taxon>Bacteria</taxon>
        <taxon>Bacillati</taxon>
        <taxon>Actinomycetota</taxon>
        <taxon>Actinomycetes</taxon>
        <taxon>Pseudonocardiales</taxon>
        <taxon>Pseudonocardiaceae</taxon>
        <taxon>Lentzea</taxon>
    </lineage>
</organism>
<evidence type="ECO:0000313" key="2">
    <source>
        <dbReference type="EMBL" id="SFR22897.1"/>
    </source>
</evidence>
<reference evidence="3" key="1">
    <citation type="submission" date="2016-10" db="EMBL/GenBank/DDBJ databases">
        <authorList>
            <person name="Varghese N."/>
            <person name="Submissions S."/>
        </authorList>
    </citation>
    <scope>NUCLEOTIDE SEQUENCE [LARGE SCALE GENOMIC DNA]</scope>
    <source>
        <strain evidence="3">DSM 44232</strain>
    </source>
</reference>
<protein>
    <submittedName>
        <fullName evidence="2">von Willebrand factor type A domain-containing protein</fullName>
    </submittedName>
</protein>
<dbReference type="Proteomes" id="UP000198583">
    <property type="component" value="Unassembled WGS sequence"/>
</dbReference>
<dbReference type="Gene3D" id="3.40.50.410">
    <property type="entry name" value="von Willebrand factor, type A domain"/>
    <property type="match status" value="1"/>
</dbReference>
<dbReference type="STRING" id="84724.SAMN04488564_106405"/>
<feature type="domain" description="VWFA" evidence="1">
    <location>
        <begin position="180"/>
        <end position="362"/>
    </location>
</feature>
<keyword evidence="3" id="KW-1185">Reference proteome</keyword>
<accession>A0A1I6EZ79</accession>
<dbReference type="InterPro" id="IPR036465">
    <property type="entry name" value="vWFA_dom_sf"/>
</dbReference>
<dbReference type="Pfam" id="PF13519">
    <property type="entry name" value="VWA_2"/>
    <property type="match status" value="1"/>
</dbReference>
<evidence type="ECO:0000313" key="3">
    <source>
        <dbReference type="Proteomes" id="UP000198583"/>
    </source>
</evidence>
<name>A0A1I6EZ79_9PSEU</name>
<dbReference type="RefSeq" id="WP_093599021.1">
    <property type="nucleotide sequence ID" value="NZ_FOYL01000006.1"/>
</dbReference>
<dbReference type="OrthoDB" id="3917072at2"/>
<proteinExistence type="predicted"/>
<gene>
    <name evidence="2" type="ORF">SAMN04488564_106405</name>
</gene>
<evidence type="ECO:0000259" key="1">
    <source>
        <dbReference type="PROSITE" id="PS50234"/>
    </source>
</evidence>
<dbReference type="SUPFAM" id="SSF53300">
    <property type="entry name" value="vWA-like"/>
    <property type="match status" value="1"/>
</dbReference>
<dbReference type="EMBL" id="FOYL01000006">
    <property type="protein sequence ID" value="SFR22897.1"/>
    <property type="molecule type" value="Genomic_DNA"/>
</dbReference>
<dbReference type="InterPro" id="IPR002035">
    <property type="entry name" value="VWF_A"/>
</dbReference>
<dbReference type="CDD" id="cd00198">
    <property type="entry name" value="vWFA"/>
    <property type="match status" value="1"/>
</dbReference>
<dbReference type="AlphaFoldDB" id="A0A1I6EZ79"/>
<sequence length="610" mass="65104">MRRSTVAASGPHRLVAVPGGGAVTGTRVGVPVGAGSGAGVLSVRSGTGWLQAAVLATELAEVPAKHVAIDEDLAAQWDLDVADRQRWQLDLVDAVPVGKLVLELATEREPGEAAREFAQAGLVGELLWVPAKGTDFSVSVNGVPHRVHEVDAGGHHEVVARITKNTVVELYAPASRAGVDVVVLADTSFSMQMQDLPAVRASAWGTFTTGEQWITRVEALRESLRDLLEMRTRVSGRVSRLALLEFNGQVRQVFPHQPGMVQLDADSPAPLVDDFRRAVASMKPSGSTDIGQALHAAANLLHRNGRPGNEKLVVLVSDGANWVPRGESGTGEIVSAVKEPVSLMEHLHRDLGIRLHAVGISDENLYRRRGGDMRKAEYVPNHTLLRELVKVGGGDSTTVGGLDALAGYFGGLGGGIVHRVQGRLTAAPKPGPLPERTRTALQALRHTGTEDWDRHREELKAGITELAGRCDTEFQRSHGQDVWVDRFVLQLSGREFGSLVADVAGAANFLVRVSRGLRPQPDHAAFAPLVALLDELRSIGENGGVDYGRVTGLCGKRADSPGSVQVLVMRRVHDVMTDVHRALSSAPAPVIVIAAPASTARPASSFVYRN</sequence>
<dbReference type="PROSITE" id="PS50234">
    <property type="entry name" value="VWFA"/>
    <property type="match status" value="1"/>
</dbReference>